<feature type="compositionally biased region" description="Basic and acidic residues" evidence="1">
    <location>
        <begin position="197"/>
        <end position="207"/>
    </location>
</feature>
<reference evidence="2" key="1">
    <citation type="submission" date="2020-02" db="EMBL/GenBank/DDBJ databases">
        <authorList>
            <person name="Meier V. D."/>
        </authorList>
    </citation>
    <scope>NUCLEOTIDE SEQUENCE</scope>
    <source>
        <strain evidence="2">AVDCRST_MAG34</strain>
    </source>
</reference>
<evidence type="ECO:0000313" key="2">
    <source>
        <dbReference type="EMBL" id="CAA9363502.1"/>
    </source>
</evidence>
<dbReference type="EC" id="3.6.1.11" evidence="2"/>
<feature type="compositionally biased region" description="Basic residues" evidence="1">
    <location>
        <begin position="55"/>
        <end position="64"/>
    </location>
</feature>
<proteinExistence type="predicted"/>
<feature type="non-terminal residue" evidence="2">
    <location>
        <position position="1"/>
    </location>
</feature>
<dbReference type="GO" id="GO:0004309">
    <property type="term" value="F:exopolyphosphatase activity"/>
    <property type="evidence" value="ECO:0007669"/>
    <property type="project" value="UniProtKB-EC"/>
</dbReference>
<feature type="non-terminal residue" evidence="2">
    <location>
        <position position="309"/>
    </location>
</feature>
<accession>A0A6J4MM83</accession>
<feature type="compositionally biased region" description="Low complexity" evidence="1">
    <location>
        <begin position="22"/>
        <end position="40"/>
    </location>
</feature>
<feature type="compositionally biased region" description="Basic residues" evidence="1">
    <location>
        <begin position="300"/>
        <end position="309"/>
    </location>
</feature>
<dbReference type="AlphaFoldDB" id="A0A6J4MM83"/>
<sequence length="309" mass="32861">ASGRPRHRLEHRPPARRRRARGCGAAARVLLQGAAAAGRAPRGRGAGGVGDHGAQRLRRRRAAGGRRQGLRGDAGVRHLRRARRHERRGRARPGPAGGERRHRRAPGRGRGTADVPRGPTVVRLVVGSTRGLRHRRRFAGDRRRQRRGPRRRTVLAAGSRAADPGVAPQGPARRELGAGPQAPGAHRDRPRRRSRAARRDGRPRGGDVEDVPLPGADLRGGAARRRLAGAAGPGGGRPQGQAAGAAGDGRRAAASAARGLTRPVPPDRGRCPGGRRGHGHLRPVRARGLSVGAARGDHPRAHRRDRHPV</sequence>
<protein>
    <submittedName>
        <fullName evidence="2">Exopolyphosphatase</fullName>
        <ecNumber evidence="2">3.6.1.11</ecNumber>
    </submittedName>
</protein>
<keyword evidence="2" id="KW-0378">Hydrolase</keyword>
<feature type="compositionally biased region" description="Basic residues" evidence="1">
    <location>
        <begin position="77"/>
        <end position="91"/>
    </location>
</feature>
<feature type="compositionally biased region" description="Basic residues" evidence="1">
    <location>
        <begin position="1"/>
        <end position="21"/>
    </location>
</feature>
<name>A0A6J4MM83_9ACTN</name>
<feature type="region of interest" description="Disordered" evidence="1">
    <location>
        <begin position="1"/>
        <end position="309"/>
    </location>
</feature>
<evidence type="ECO:0000256" key="1">
    <source>
        <dbReference type="SAM" id="MobiDB-lite"/>
    </source>
</evidence>
<gene>
    <name evidence="2" type="ORF">AVDCRST_MAG34-2723</name>
</gene>
<organism evidence="2">
    <name type="scientific">uncultured Nocardioidaceae bacterium</name>
    <dbReference type="NCBI Taxonomy" id="253824"/>
    <lineage>
        <taxon>Bacteria</taxon>
        <taxon>Bacillati</taxon>
        <taxon>Actinomycetota</taxon>
        <taxon>Actinomycetes</taxon>
        <taxon>Propionibacteriales</taxon>
        <taxon>Nocardioidaceae</taxon>
        <taxon>environmental samples</taxon>
    </lineage>
</organism>
<feature type="compositionally biased region" description="Basic residues" evidence="1">
    <location>
        <begin position="131"/>
        <end position="153"/>
    </location>
</feature>
<feature type="compositionally biased region" description="Basic residues" evidence="1">
    <location>
        <begin position="273"/>
        <end position="285"/>
    </location>
</feature>
<dbReference type="EMBL" id="CADCUI010000074">
    <property type="protein sequence ID" value="CAA9363502.1"/>
    <property type="molecule type" value="Genomic_DNA"/>
</dbReference>